<gene>
    <name evidence="2" type="ORF">AArcSt2_15375</name>
</gene>
<dbReference type="Proteomes" id="UP001203207">
    <property type="component" value="Unassembled WGS sequence"/>
</dbReference>
<evidence type="ECO:0000313" key="3">
    <source>
        <dbReference type="Proteomes" id="UP001203207"/>
    </source>
</evidence>
<keyword evidence="1" id="KW-0812">Transmembrane</keyword>
<dbReference type="AlphaFoldDB" id="A0AAE3K9G2"/>
<keyword evidence="1" id="KW-1133">Transmembrane helix</keyword>
<proteinExistence type="predicted"/>
<evidence type="ECO:0000313" key="2">
    <source>
        <dbReference type="EMBL" id="MCL9818322.1"/>
    </source>
</evidence>
<organism evidence="2 3">
    <name type="scientific">Natronocalculus amylovorans</name>
    <dbReference type="NCBI Taxonomy" id="2917812"/>
    <lineage>
        <taxon>Archaea</taxon>
        <taxon>Methanobacteriati</taxon>
        <taxon>Methanobacteriota</taxon>
        <taxon>Stenosarchaea group</taxon>
        <taxon>Halobacteria</taxon>
        <taxon>Halobacteriales</taxon>
        <taxon>Haloferacaceae</taxon>
        <taxon>Natronocalculus</taxon>
    </lineage>
</organism>
<evidence type="ECO:0000256" key="1">
    <source>
        <dbReference type="SAM" id="Phobius"/>
    </source>
</evidence>
<protein>
    <submittedName>
        <fullName evidence="2">Uncharacterized protein</fullName>
    </submittedName>
</protein>
<keyword evidence="3" id="KW-1185">Reference proteome</keyword>
<dbReference type="RefSeq" id="WP_250586007.1">
    <property type="nucleotide sequence ID" value="NZ_JAKRVX010000010.1"/>
</dbReference>
<sequence length="377" mass="40795">MKFNIKSVTTVAAVFMVAMMLFAAPAAAAEHPAATTPDSDWSDDGATIEAEFNASADAYSIIEFETDTTLATEEVELNVTKNNATHAELDDLHSAFETIEEDDADGNDVHQFNVSHDMLETIPGDAGEEVTISVAIAHTYEDPDDETESVTDENEFEVTLEFADDHATVYLGDDSLDDLVDVETIEQQSAFDRAQFWNDPEEIDIASLDTDVGIVGSETTINVFADDGAVAGAFSETIDDQEAGDILLTQTSLVDDEIVFVFYGEPDEDLVDVDEDTFVVYDSTADSFAVYLGSEDFDAEDTEVSVYSGSHNALYDGDLTEAADITDAFEGLTFSDLRTEFGILDTIITLRVFPLTTLTAGTLALGIVVTRRRGMGA</sequence>
<comment type="caution">
    <text evidence="2">The sequence shown here is derived from an EMBL/GenBank/DDBJ whole genome shotgun (WGS) entry which is preliminary data.</text>
</comment>
<accession>A0AAE3K9G2</accession>
<reference evidence="2" key="1">
    <citation type="journal article" date="2022" name="Syst. Appl. Microbiol.">
        <title>Natronocalculus amylovorans gen. nov., sp. nov., and Natranaeroarchaeum aerophilus sp. nov., dominant culturable amylolytic natronoarchaea from hypersaline soda lakes in southwestern Siberia.</title>
        <authorList>
            <person name="Sorokin D.Y."/>
            <person name="Elcheninov A.G."/>
            <person name="Khizhniak T.V."/>
            <person name="Koenen M."/>
            <person name="Bale N.J."/>
            <person name="Damste J.S.S."/>
            <person name="Kublanov I.V."/>
        </authorList>
    </citation>
    <scope>NUCLEOTIDE SEQUENCE</scope>
    <source>
        <strain evidence="2">AArc-St2</strain>
    </source>
</reference>
<dbReference type="EMBL" id="JAKRVX010000010">
    <property type="protein sequence ID" value="MCL9818322.1"/>
    <property type="molecule type" value="Genomic_DNA"/>
</dbReference>
<name>A0AAE3K9G2_9EURY</name>
<geneLocation type="plasmid" evidence="2">
    <name>pAArc-St2</name>
</geneLocation>
<reference evidence="2" key="2">
    <citation type="submission" date="2022-02" db="EMBL/GenBank/DDBJ databases">
        <authorList>
            <person name="Elcheninov A.G."/>
            <person name="Sorokin D.Y."/>
            <person name="Kublanov I.V."/>
        </authorList>
    </citation>
    <scope>NUCLEOTIDE SEQUENCE</scope>
    <source>
        <strain evidence="2">AArc-St2</strain>
        <plasmid evidence="2">pAArc-St2</plasmid>
    </source>
</reference>
<feature type="transmembrane region" description="Helical" evidence="1">
    <location>
        <begin position="348"/>
        <end position="369"/>
    </location>
</feature>
<keyword evidence="2" id="KW-0614">Plasmid</keyword>
<keyword evidence="1" id="KW-0472">Membrane</keyword>